<evidence type="ECO:0000259" key="3">
    <source>
        <dbReference type="Pfam" id="PF13359"/>
    </source>
</evidence>
<name>A0A4S2JRM6_9HYME</name>
<dbReference type="Pfam" id="PF13359">
    <property type="entry name" value="DDE_Tnp_4"/>
    <property type="match status" value="1"/>
</dbReference>
<protein>
    <submittedName>
        <fullName evidence="4">Nuclease harbi1</fullName>
    </submittedName>
</protein>
<keyword evidence="5" id="KW-1185">Reference proteome</keyword>
<evidence type="ECO:0000313" key="5">
    <source>
        <dbReference type="Proteomes" id="UP000310200"/>
    </source>
</evidence>
<organism evidence="4 5">
    <name type="scientific">Temnothorax longispinosus</name>
    <dbReference type="NCBI Taxonomy" id="300112"/>
    <lineage>
        <taxon>Eukaryota</taxon>
        <taxon>Metazoa</taxon>
        <taxon>Ecdysozoa</taxon>
        <taxon>Arthropoda</taxon>
        <taxon>Hexapoda</taxon>
        <taxon>Insecta</taxon>
        <taxon>Pterygota</taxon>
        <taxon>Neoptera</taxon>
        <taxon>Endopterygota</taxon>
        <taxon>Hymenoptera</taxon>
        <taxon>Apocrita</taxon>
        <taxon>Aculeata</taxon>
        <taxon>Formicoidea</taxon>
        <taxon>Formicidae</taxon>
        <taxon>Myrmicinae</taxon>
        <taxon>Temnothorax</taxon>
    </lineage>
</organism>
<dbReference type="STRING" id="300112.A0A4S2JRM6"/>
<reference evidence="4 5" key="1">
    <citation type="journal article" date="2019" name="Philos. Trans. R. Soc. Lond., B, Biol. Sci.">
        <title>Ant behaviour and brain gene expression of defending hosts depend on the ecological success of the intruding social parasite.</title>
        <authorList>
            <person name="Kaur R."/>
            <person name="Stoldt M."/>
            <person name="Jongepier E."/>
            <person name="Feldmeyer B."/>
            <person name="Menzel F."/>
            <person name="Bornberg-Bauer E."/>
            <person name="Foitzik S."/>
        </authorList>
    </citation>
    <scope>NUCLEOTIDE SEQUENCE [LARGE SCALE GENOMIC DNA]</scope>
    <source>
        <tissue evidence="4">Whole body</tissue>
    </source>
</reference>
<dbReference type="GO" id="GO:0046872">
    <property type="term" value="F:metal ion binding"/>
    <property type="evidence" value="ECO:0007669"/>
    <property type="project" value="UniProtKB-KW"/>
</dbReference>
<evidence type="ECO:0000256" key="2">
    <source>
        <dbReference type="ARBA" id="ARBA00022723"/>
    </source>
</evidence>
<feature type="domain" description="DDE Tnp4" evidence="3">
    <location>
        <begin position="6"/>
        <end position="80"/>
    </location>
</feature>
<keyword evidence="2" id="KW-0479">Metal-binding</keyword>
<dbReference type="Proteomes" id="UP000310200">
    <property type="component" value="Unassembled WGS sequence"/>
</dbReference>
<sequence>MLAKRDKAYPVLSWCIPPYINKGNLTEVHINFNRELSKMRQVVERAFVLLKGKFRRLKYLHMSVADLIPHVILAGCVLHNICLEGCNDRVDFIEEGRQHGERDGAEQNQGRGLTDELGVENVYNDPISLNLFFTAVNWSLCGHTIILSAMSFKAYTTLRKELCKIDFPILKRSATDL</sequence>
<accession>A0A4S2JRM6</accession>
<dbReference type="AlphaFoldDB" id="A0A4S2JRM6"/>
<dbReference type="EMBL" id="QBLH01003542">
    <property type="protein sequence ID" value="TGZ37457.1"/>
    <property type="molecule type" value="Genomic_DNA"/>
</dbReference>
<evidence type="ECO:0000313" key="4">
    <source>
        <dbReference type="EMBL" id="TGZ37457.1"/>
    </source>
</evidence>
<comment type="caution">
    <text evidence="4">The sequence shown here is derived from an EMBL/GenBank/DDBJ whole genome shotgun (WGS) entry which is preliminary data.</text>
</comment>
<gene>
    <name evidence="4" type="ORF">DBV15_12718</name>
</gene>
<comment type="cofactor">
    <cofactor evidence="1">
        <name>a divalent metal cation</name>
        <dbReference type="ChEBI" id="CHEBI:60240"/>
    </cofactor>
</comment>
<proteinExistence type="predicted"/>
<evidence type="ECO:0000256" key="1">
    <source>
        <dbReference type="ARBA" id="ARBA00001968"/>
    </source>
</evidence>
<dbReference type="InterPro" id="IPR027806">
    <property type="entry name" value="HARBI1_dom"/>
</dbReference>